<evidence type="ECO:0000256" key="5">
    <source>
        <dbReference type="ARBA" id="ARBA00022735"/>
    </source>
</evidence>
<dbReference type="PROSITE" id="PS50893">
    <property type="entry name" value="ABC_TRANSPORTER_2"/>
    <property type="match status" value="1"/>
</dbReference>
<comment type="subcellular location">
    <subcellularLocation>
        <location evidence="1">Cell membrane</location>
        <topology evidence="1">Multi-pass membrane protein</topology>
    </subcellularLocation>
</comment>
<feature type="domain" description="ABC transporter" evidence="15">
    <location>
        <begin position="488"/>
        <end position="723"/>
    </location>
</feature>
<evidence type="ECO:0000256" key="4">
    <source>
        <dbReference type="ARBA" id="ARBA00022692"/>
    </source>
</evidence>
<dbReference type="RefSeq" id="WP_131447020.1">
    <property type="nucleotide sequence ID" value="NZ_SJZB01000035.1"/>
</dbReference>
<dbReference type="OrthoDB" id="8554730at2"/>
<feature type="domain" description="Peptidase C39" evidence="17">
    <location>
        <begin position="17"/>
        <end position="140"/>
    </location>
</feature>
<keyword evidence="4 14" id="KW-0812">Transmembrane</keyword>
<dbReference type="PROSITE" id="PS50990">
    <property type="entry name" value="PEPTIDASE_C39"/>
    <property type="match status" value="1"/>
</dbReference>
<accession>A0A4R1BAE5</accession>
<dbReference type="CDD" id="cd18587">
    <property type="entry name" value="ABC_6TM_LapB_like"/>
    <property type="match status" value="1"/>
</dbReference>
<dbReference type="GO" id="GO:0005524">
    <property type="term" value="F:ATP binding"/>
    <property type="evidence" value="ECO:0007669"/>
    <property type="project" value="UniProtKB-KW"/>
</dbReference>
<evidence type="ECO:0000256" key="12">
    <source>
        <dbReference type="ARBA" id="ARBA00061173"/>
    </source>
</evidence>
<evidence type="ECO:0000259" key="15">
    <source>
        <dbReference type="PROSITE" id="PS50893"/>
    </source>
</evidence>
<feature type="transmembrane region" description="Helical" evidence="14">
    <location>
        <begin position="390"/>
        <end position="416"/>
    </location>
</feature>
<dbReference type="PANTHER" id="PTHR43394">
    <property type="entry name" value="ATP-DEPENDENT PERMEASE MDL1, MITOCHONDRIAL"/>
    <property type="match status" value="1"/>
</dbReference>
<dbReference type="EMBL" id="SJZB01000035">
    <property type="protein sequence ID" value="TCJ13910.1"/>
    <property type="molecule type" value="Genomic_DNA"/>
</dbReference>
<evidence type="ECO:0000256" key="14">
    <source>
        <dbReference type="SAM" id="Phobius"/>
    </source>
</evidence>
<evidence type="ECO:0000256" key="3">
    <source>
        <dbReference type="ARBA" id="ARBA00022475"/>
    </source>
</evidence>
<dbReference type="Proteomes" id="UP000295443">
    <property type="component" value="Unassembled WGS sequence"/>
</dbReference>
<evidence type="ECO:0000313" key="19">
    <source>
        <dbReference type="Proteomes" id="UP000295443"/>
    </source>
</evidence>
<dbReference type="GO" id="GO:0008233">
    <property type="term" value="F:peptidase activity"/>
    <property type="evidence" value="ECO:0007669"/>
    <property type="project" value="InterPro"/>
</dbReference>
<evidence type="ECO:0000256" key="9">
    <source>
        <dbReference type="ARBA" id="ARBA00022989"/>
    </source>
</evidence>
<feature type="transmembrane region" description="Helical" evidence="14">
    <location>
        <begin position="282"/>
        <end position="303"/>
    </location>
</feature>
<sequence length="723" mass="78869">MTQETKTQAPAWDVPREAGRTHDPLLECLMTLARLHGVPHTRDALVAGLPLVDRQLTPSIFGRAASRAGLSSKIAQRSLASLTGALLPVILLLKDRTACLLVGWEANGAARVMLPELGDAATVLSRQELEARYLGSAIFCRPRFRFDKRAPEVRQVPHRHWFWGAILENLPVYKDILFAAFLINSFAIALPMFTMNVYDRVVPNQATETMWVLAVGLAIVMAADITLRLMRGYLIDRAGSRVDVDLSARIMERVLGIRMESRPVSAGAFAANLRSFETVRDFIASASVTTLIDLPFAFLFVFAIAWVNWVMILPLLAGMVLVIGYSVLVQSRMHELAETTYRASAMRNANLVESLVGLETVKAIGAESVMQRKWEQSATFLARTTTQLRLLAATTINGAMGVSQLVYLTVIVLGVYQIGAAELTMGGLIACSILTSRAMAPFGQVAGLLTQYHNAATALKSLDQIMANEVERPADASFVSRSHFEGAIEFNDVSFAYPNEERDALRHVSFHIKPGEHVALIGRVGSGKTTLQKLILGLYRATSGSVRIDGVDIRQLDPAELRRSVGYVPQDPTLFFGTLRENIVLASPDVDDSALLAAADVGGLLDMVNRHPRGFDMVVGERGESLSGGQRQGVAIARAVVTAPPVLLLDEPTGSMDFSSEDEVKQKLRSYAAGRTMVLVTHRTSLLDLVDRIIVIDHGRVMADGPKAAVIEALKQGRIERAK</sequence>
<dbReference type="AlphaFoldDB" id="A0A4R1BAE5"/>
<keyword evidence="9 14" id="KW-1133">Transmembrane helix</keyword>
<dbReference type="Pfam" id="PF00664">
    <property type="entry name" value="ABC_membrane"/>
    <property type="match status" value="1"/>
</dbReference>
<dbReference type="SMART" id="SM00382">
    <property type="entry name" value="AAA"/>
    <property type="match status" value="1"/>
</dbReference>
<protein>
    <recommendedName>
        <fullName evidence="13">Cyclolysin secretion/processing ATP-binding protein CyaB</fullName>
    </recommendedName>
</protein>
<dbReference type="FunFam" id="3.40.50.300:FF:000299">
    <property type="entry name" value="ABC transporter ATP-binding protein/permease"/>
    <property type="match status" value="1"/>
</dbReference>
<dbReference type="PROSITE" id="PS50929">
    <property type="entry name" value="ABC_TM1F"/>
    <property type="match status" value="1"/>
</dbReference>
<dbReference type="CDD" id="cd02421">
    <property type="entry name" value="Peptidase_C39_likeD"/>
    <property type="match status" value="1"/>
</dbReference>
<dbReference type="PANTHER" id="PTHR43394:SF1">
    <property type="entry name" value="ATP-BINDING CASSETTE SUB-FAMILY B MEMBER 10, MITOCHONDRIAL"/>
    <property type="match status" value="1"/>
</dbReference>
<dbReference type="InterPro" id="IPR011527">
    <property type="entry name" value="ABC1_TM_dom"/>
</dbReference>
<dbReference type="GO" id="GO:0015421">
    <property type="term" value="F:ABC-type oligopeptide transporter activity"/>
    <property type="evidence" value="ECO:0007669"/>
    <property type="project" value="TreeGrafter"/>
</dbReference>
<dbReference type="NCBIfam" id="TIGR03375">
    <property type="entry name" value="type_I_sec_LssB"/>
    <property type="match status" value="1"/>
</dbReference>
<keyword evidence="5" id="KW-0204">Cytolysis</keyword>
<name>A0A4R1BAE5_9PROT</name>
<evidence type="ECO:0000256" key="1">
    <source>
        <dbReference type="ARBA" id="ARBA00004651"/>
    </source>
</evidence>
<dbReference type="SUPFAM" id="SSF90123">
    <property type="entry name" value="ABC transporter transmembrane region"/>
    <property type="match status" value="1"/>
</dbReference>
<keyword evidence="6" id="KW-0547">Nucleotide-binding</keyword>
<dbReference type="Gene3D" id="3.40.50.300">
    <property type="entry name" value="P-loop containing nucleotide triphosphate hydrolases"/>
    <property type="match status" value="1"/>
</dbReference>
<keyword evidence="7" id="KW-0378">Hydrolase</keyword>
<feature type="domain" description="ABC transmembrane type-1" evidence="16">
    <location>
        <begin position="176"/>
        <end position="454"/>
    </location>
</feature>
<comment type="similarity">
    <text evidence="12">Belongs to the ABC transporter superfamily. Cyclolysin exporter (TC 3.A.1.109.2) family.</text>
</comment>
<dbReference type="InterPro" id="IPR017750">
    <property type="entry name" value="ATPase_T1SS"/>
</dbReference>
<dbReference type="GO" id="GO:0016887">
    <property type="term" value="F:ATP hydrolysis activity"/>
    <property type="evidence" value="ECO:0007669"/>
    <property type="project" value="InterPro"/>
</dbReference>
<dbReference type="InterPro" id="IPR036640">
    <property type="entry name" value="ABC1_TM_sf"/>
</dbReference>
<evidence type="ECO:0000256" key="7">
    <source>
        <dbReference type="ARBA" id="ARBA00022801"/>
    </source>
</evidence>
<evidence type="ECO:0000259" key="17">
    <source>
        <dbReference type="PROSITE" id="PS50990"/>
    </source>
</evidence>
<dbReference type="InterPro" id="IPR003439">
    <property type="entry name" value="ABC_transporter-like_ATP-bd"/>
</dbReference>
<feature type="transmembrane region" description="Helical" evidence="14">
    <location>
        <begin position="210"/>
        <end position="227"/>
    </location>
</feature>
<dbReference type="Gene3D" id="3.90.70.10">
    <property type="entry name" value="Cysteine proteinases"/>
    <property type="match status" value="1"/>
</dbReference>
<dbReference type="InterPro" id="IPR005074">
    <property type="entry name" value="Peptidase_C39"/>
</dbReference>
<evidence type="ECO:0000256" key="8">
    <source>
        <dbReference type="ARBA" id="ARBA00022840"/>
    </source>
</evidence>
<keyword evidence="10 14" id="KW-0472">Membrane</keyword>
<dbReference type="GO" id="GO:0031640">
    <property type="term" value="P:killing of cells of another organism"/>
    <property type="evidence" value="ECO:0007669"/>
    <property type="project" value="UniProtKB-KW"/>
</dbReference>
<evidence type="ECO:0000256" key="13">
    <source>
        <dbReference type="ARBA" id="ARBA00072252"/>
    </source>
</evidence>
<comment type="function">
    <text evidence="11">Involved in the export of calmodulin-sensitive adenylate cyclase-hemolysin (cyclolysin).</text>
</comment>
<dbReference type="InterPro" id="IPR003593">
    <property type="entry name" value="AAA+_ATPase"/>
</dbReference>
<dbReference type="InterPro" id="IPR039421">
    <property type="entry name" value="Type_1_exporter"/>
</dbReference>
<dbReference type="GO" id="GO:0005886">
    <property type="term" value="C:plasma membrane"/>
    <property type="evidence" value="ECO:0007669"/>
    <property type="project" value="UniProtKB-SubCell"/>
</dbReference>
<evidence type="ECO:0000256" key="11">
    <source>
        <dbReference type="ARBA" id="ARBA00055355"/>
    </source>
</evidence>
<dbReference type="InterPro" id="IPR027417">
    <property type="entry name" value="P-loop_NTPase"/>
</dbReference>
<evidence type="ECO:0000256" key="6">
    <source>
        <dbReference type="ARBA" id="ARBA00022741"/>
    </source>
</evidence>
<keyword evidence="19" id="KW-1185">Reference proteome</keyword>
<evidence type="ECO:0000259" key="16">
    <source>
        <dbReference type="PROSITE" id="PS50929"/>
    </source>
</evidence>
<proteinExistence type="inferred from homology"/>
<dbReference type="Pfam" id="PF00005">
    <property type="entry name" value="ABC_tran"/>
    <property type="match status" value="1"/>
</dbReference>
<gene>
    <name evidence="18" type="ORF">EZJ19_09625</name>
</gene>
<organism evidence="18 19">
    <name type="scientific">Parasulfuritortus cantonensis</name>
    <dbReference type="NCBI Taxonomy" id="2528202"/>
    <lineage>
        <taxon>Bacteria</taxon>
        <taxon>Pseudomonadati</taxon>
        <taxon>Pseudomonadota</taxon>
        <taxon>Betaproteobacteria</taxon>
        <taxon>Nitrosomonadales</taxon>
        <taxon>Thiobacillaceae</taxon>
        <taxon>Parasulfuritortus</taxon>
    </lineage>
</organism>
<feature type="transmembrane region" description="Helical" evidence="14">
    <location>
        <begin position="176"/>
        <end position="198"/>
    </location>
</feature>
<feature type="transmembrane region" description="Helical" evidence="14">
    <location>
        <begin position="309"/>
        <end position="328"/>
    </location>
</feature>
<evidence type="ECO:0000256" key="2">
    <source>
        <dbReference type="ARBA" id="ARBA00022448"/>
    </source>
</evidence>
<dbReference type="Gene3D" id="1.20.1560.10">
    <property type="entry name" value="ABC transporter type 1, transmembrane domain"/>
    <property type="match status" value="1"/>
</dbReference>
<keyword evidence="5" id="KW-0354">Hemolysis</keyword>
<evidence type="ECO:0000313" key="18">
    <source>
        <dbReference type="EMBL" id="TCJ13910.1"/>
    </source>
</evidence>
<dbReference type="SUPFAM" id="SSF52540">
    <property type="entry name" value="P-loop containing nucleoside triphosphate hydrolases"/>
    <property type="match status" value="1"/>
</dbReference>
<reference evidence="18 19" key="1">
    <citation type="submission" date="2019-03" db="EMBL/GenBank/DDBJ databases">
        <title>Genome sequence of Thiobacillaceae bacterium LSR1, a sulfur-oxidizing bacterium isolated from freshwater sediment.</title>
        <authorList>
            <person name="Li S."/>
        </authorList>
    </citation>
    <scope>NUCLEOTIDE SEQUENCE [LARGE SCALE GENOMIC DNA]</scope>
    <source>
        <strain evidence="18 19">LSR1</strain>
    </source>
</reference>
<dbReference type="CDD" id="cd03245">
    <property type="entry name" value="ABCC_bacteriocin_exporters"/>
    <property type="match status" value="1"/>
</dbReference>
<comment type="caution">
    <text evidence="18">The sequence shown here is derived from an EMBL/GenBank/DDBJ whole genome shotgun (WGS) entry which is preliminary data.</text>
</comment>
<keyword evidence="3" id="KW-1003">Cell membrane</keyword>
<evidence type="ECO:0000256" key="10">
    <source>
        <dbReference type="ARBA" id="ARBA00023136"/>
    </source>
</evidence>
<keyword evidence="8" id="KW-0067">ATP-binding</keyword>
<keyword evidence="2" id="KW-0813">Transport</keyword>
<dbReference type="GO" id="GO:0006508">
    <property type="term" value="P:proteolysis"/>
    <property type="evidence" value="ECO:0007669"/>
    <property type="project" value="InterPro"/>
</dbReference>